<dbReference type="AlphaFoldDB" id="A0A401U3E4"/>
<proteinExistence type="predicted"/>
<feature type="non-terminal residue" evidence="2">
    <location>
        <position position="1"/>
    </location>
</feature>
<accession>A0A401U3E4</accession>
<organism evidence="2 3">
    <name type="scientific">Chiloscyllium punctatum</name>
    <name type="common">Brownbanded bambooshark</name>
    <name type="synonym">Hemiscyllium punctatum</name>
    <dbReference type="NCBI Taxonomy" id="137246"/>
    <lineage>
        <taxon>Eukaryota</taxon>
        <taxon>Metazoa</taxon>
        <taxon>Chordata</taxon>
        <taxon>Craniata</taxon>
        <taxon>Vertebrata</taxon>
        <taxon>Chondrichthyes</taxon>
        <taxon>Elasmobranchii</taxon>
        <taxon>Galeomorphii</taxon>
        <taxon>Galeoidea</taxon>
        <taxon>Orectolobiformes</taxon>
        <taxon>Hemiscylliidae</taxon>
        <taxon>Chiloscyllium</taxon>
    </lineage>
</organism>
<feature type="compositionally biased region" description="Basic and acidic residues" evidence="1">
    <location>
        <begin position="21"/>
        <end position="40"/>
    </location>
</feature>
<reference evidence="2 3" key="1">
    <citation type="journal article" date="2018" name="Nat. Ecol. Evol.">
        <title>Shark genomes provide insights into elasmobranch evolution and the origin of vertebrates.</title>
        <authorList>
            <person name="Hara Y"/>
            <person name="Yamaguchi K"/>
            <person name="Onimaru K"/>
            <person name="Kadota M"/>
            <person name="Koyanagi M"/>
            <person name="Keeley SD"/>
            <person name="Tatsumi K"/>
            <person name="Tanaka K"/>
            <person name="Motone F"/>
            <person name="Kageyama Y"/>
            <person name="Nozu R"/>
            <person name="Adachi N"/>
            <person name="Nishimura O"/>
            <person name="Nakagawa R"/>
            <person name="Tanegashima C"/>
            <person name="Kiyatake I"/>
            <person name="Matsumoto R"/>
            <person name="Murakumo K"/>
            <person name="Nishida K"/>
            <person name="Terakita A"/>
            <person name="Kuratani S"/>
            <person name="Sato K"/>
            <person name="Hyodo S Kuraku.S."/>
        </authorList>
    </citation>
    <scope>NUCLEOTIDE SEQUENCE [LARGE SCALE GENOMIC DNA]</scope>
</reference>
<comment type="caution">
    <text evidence="2">The sequence shown here is derived from an EMBL/GenBank/DDBJ whole genome shotgun (WGS) entry which is preliminary data.</text>
</comment>
<feature type="region of interest" description="Disordered" evidence="1">
    <location>
        <begin position="18"/>
        <end position="40"/>
    </location>
</feature>
<protein>
    <submittedName>
        <fullName evidence="2">Uncharacterized protein</fullName>
    </submittedName>
</protein>
<dbReference type="EMBL" id="BEZZ01263435">
    <property type="protein sequence ID" value="GCC49400.1"/>
    <property type="molecule type" value="Genomic_DNA"/>
</dbReference>
<evidence type="ECO:0000256" key="1">
    <source>
        <dbReference type="SAM" id="MobiDB-lite"/>
    </source>
</evidence>
<gene>
    <name evidence="2" type="ORF">chiPu_0033475</name>
</gene>
<evidence type="ECO:0000313" key="3">
    <source>
        <dbReference type="Proteomes" id="UP000287033"/>
    </source>
</evidence>
<feature type="region of interest" description="Disordered" evidence="1">
    <location>
        <begin position="67"/>
        <end position="97"/>
    </location>
</feature>
<evidence type="ECO:0000313" key="2">
    <source>
        <dbReference type="EMBL" id="GCC49400.1"/>
    </source>
</evidence>
<dbReference type="Proteomes" id="UP000287033">
    <property type="component" value="Unassembled WGS sequence"/>
</dbReference>
<name>A0A401U3E4_CHIPU</name>
<sequence>IQPLLCVLRPVRLSRPLPGRLADRQDRPPPHLHRDPDRGRDLHDALGLFRGPRAAMGVRPALVSRLPRLLGTEHDPDGGDLPDPDPRRRQRRGLGDRLSGRLRAVSLRLDRAAAAHRFVRAGVPLHPRADARDGDRCVPVRAGAYRQGAERNQRVIRY</sequence>
<keyword evidence="3" id="KW-1185">Reference proteome</keyword>